<dbReference type="Gene3D" id="3.20.20.120">
    <property type="entry name" value="Enolase-like C-terminal domain"/>
    <property type="match status" value="1"/>
</dbReference>
<accession>A0ABW5Q1R1</accession>
<feature type="domain" description="Mandelate racemase/muconate lactonizing enzyme C-terminal" evidence="3">
    <location>
        <begin position="143"/>
        <end position="242"/>
    </location>
</feature>
<comment type="similarity">
    <text evidence="1">Belongs to the mandelate racemase/muconate lactonizing enzyme family.</text>
</comment>
<dbReference type="Pfam" id="PF02746">
    <property type="entry name" value="MR_MLE_N"/>
    <property type="match status" value="1"/>
</dbReference>
<dbReference type="RefSeq" id="WP_379562288.1">
    <property type="nucleotide sequence ID" value="NZ_JBHUMX010000036.1"/>
</dbReference>
<dbReference type="SMART" id="SM00922">
    <property type="entry name" value="MR_MLE"/>
    <property type="match status" value="1"/>
</dbReference>
<dbReference type="EMBL" id="JBHUMX010000036">
    <property type="protein sequence ID" value="MFD2629496.1"/>
    <property type="molecule type" value="Genomic_DNA"/>
</dbReference>
<evidence type="ECO:0000313" key="5">
    <source>
        <dbReference type="Proteomes" id="UP001597451"/>
    </source>
</evidence>
<dbReference type="InterPro" id="IPR034593">
    <property type="entry name" value="DgoD-like"/>
</dbReference>
<dbReference type="SUPFAM" id="SSF51604">
    <property type="entry name" value="Enolase C-terminal domain-like"/>
    <property type="match status" value="1"/>
</dbReference>
<dbReference type="InterPro" id="IPR029017">
    <property type="entry name" value="Enolase-like_N"/>
</dbReference>
<dbReference type="Proteomes" id="UP001597451">
    <property type="component" value="Unassembled WGS sequence"/>
</dbReference>
<dbReference type="Pfam" id="PF13378">
    <property type="entry name" value="MR_MLE_C"/>
    <property type="match status" value="1"/>
</dbReference>
<name>A0ABW5Q1R1_9BACI</name>
<gene>
    <name evidence="4" type="ORF">ACFSUN_11960</name>
</gene>
<evidence type="ECO:0000256" key="2">
    <source>
        <dbReference type="ARBA" id="ARBA00022723"/>
    </source>
</evidence>
<organism evidence="4 5">
    <name type="scientific">Oceanobacillus kapialis</name>
    <dbReference type="NCBI Taxonomy" id="481353"/>
    <lineage>
        <taxon>Bacteria</taxon>
        <taxon>Bacillati</taxon>
        <taxon>Bacillota</taxon>
        <taxon>Bacilli</taxon>
        <taxon>Bacillales</taxon>
        <taxon>Bacillaceae</taxon>
        <taxon>Oceanobacillus</taxon>
    </lineage>
</organism>
<dbReference type="Gene3D" id="3.30.390.10">
    <property type="entry name" value="Enolase-like, N-terminal domain"/>
    <property type="match status" value="1"/>
</dbReference>
<proteinExistence type="inferred from homology"/>
<evidence type="ECO:0000256" key="1">
    <source>
        <dbReference type="ARBA" id="ARBA00008031"/>
    </source>
</evidence>
<dbReference type="PANTHER" id="PTHR48080:SF3">
    <property type="entry name" value="ENOLASE SUPERFAMILY MEMBER DDB_G0284701"/>
    <property type="match status" value="1"/>
</dbReference>
<keyword evidence="2" id="KW-0479">Metal-binding</keyword>
<evidence type="ECO:0000259" key="3">
    <source>
        <dbReference type="SMART" id="SM00922"/>
    </source>
</evidence>
<dbReference type="SFLD" id="SFLDF00162">
    <property type="entry name" value="galactarate_dehydratase_2"/>
    <property type="match status" value="1"/>
</dbReference>
<protein>
    <submittedName>
        <fullName evidence="4">Mandelate racemase/muconate lactonizing enzyme family protein</fullName>
    </submittedName>
</protein>
<dbReference type="SUPFAM" id="SSF54826">
    <property type="entry name" value="Enolase N-terminal domain-like"/>
    <property type="match status" value="1"/>
</dbReference>
<dbReference type="InterPro" id="IPR013342">
    <property type="entry name" value="Mandelate_racemase_C"/>
</dbReference>
<dbReference type="InterPro" id="IPR036849">
    <property type="entry name" value="Enolase-like_C_sf"/>
</dbReference>
<keyword evidence="5" id="KW-1185">Reference proteome</keyword>
<dbReference type="InterPro" id="IPR013341">
    <property type="entry name" value="Mandelate_racemase_N_dom"/>
</dbReference>
<sequence>MKITDLELHAVGVPRQTGFVNKHVIVKIHTDEGLSGIGEMSDFSHLPLYSVDLHDLKRGLLSILLGENPFDLMKINQKLTDNFPETMYYYEKGSFIRNGIDNALHDLCAKYLDISVSDFLGGRVKEKIKVCYPIFRHRFMEEVEDNIKVVRKKLEEGFDVFRLYVGKSLDADEAFLSRVKDEFGSKVRIKSYDFSHLLNWKDASRAIQRLTKHDLGLEMIESPAPRNDFEGLYQLRLKTDYPISEHVWSFKQQQEMIKKDAIDIFNISPVFIGGLTAAKKAAYAAEVASKDIVLGTTQELSIGTAAMAHLGCSLTNINHTSDPTGPELYVGDVVKHRVTYKDGYLHAPDRNIKGLGIELDESLLAEYRVPDLSWENVTVHQLQDRTADTKAQKS</sequence>
<comment type="caution">
    <text evidence="4">The sequence shown here is derived from an EMBL/GenBank/DDBJ whole genome shotgun (WGS) entry which is preliminary data.</text>
</comment>
<dbReference type="InterPro" id="IPR033977">
    <property type="entry name" value="Galactarate_dehydratase_2"/>
</dbReference>
<dbReference type="PANTHER" id="PTHR48080">
    <property type="entry name" value="D-GALACTONATE DEHYDRATASE-RELATED"/>
    <property type="match status" value="1"/>
</dbReference>
<dbReference type="CDD" id="cd00308">
    <property type="entry name" value="enolase_like"/>
    <property type="match status" value="1"/>
</dbReference>
<reference evidence="5" key="1">
    <citation type="journal article" date="2019" name="Int. J. Syst. Evol. Microbiol.">
        <title>The Global Catalogue of Microorganisms (GCM) 10K type strain sequencing project: providing services to taxonomists for standard genome sequencing and annotation.</title>
        <authorList>
            <consortium name="The Broad Institute Genomics Platform"/>
            <consortium name="The Broad Institute Genome Sequencing Center for Infectious Disease"/>
            <person name="Wu L."/>
            <person name="Ma J."/>
        </authorList>
    </citation>
    <scope>NUCLEOTIDE SEQUENCE [LARGE SCALE GENOMIC DNA]</scope>
    <source>
        <strain evidence="5">TISTR 1858</strain>
    </source>
</reference>
<evidence type="ECO:0000313" key="4">
    <source>
        <dbReference type="EMBL" id="MFD2629496.1"/>
    </source>
</evidence>
<dbReference type="SFLD" id="SFLDG00309">
    <property type="entry name" value="galactarate_dehydratase"/>
    <property type="match status" value="1"/>
</dbReference>
<dbReference type="SFLD" id="SFLDS00001">
    <property type="entry name" value="Enolase"/>
    <property type="match status" value="1"/>
</dbReference>
<dbReference type="InterPro" id="IPR029065">
    <property type="entry name" value="Enolase_C-like"/>
</dbReference>